<proteinExistence type="inferred from homology"/>
<keyword evidence="12" id="KW-0379">Hydroxylation</keyword>
<evidence type="ECO:0000256" key="14">
    <source>
        <dbReference type="ARBA" id="ARBA00058734"/>
    </source>
</evidence>
<feature type="domain" description="EGF-like" evidence="25">
    <location>
        <begin position="567"/>
        <end position="608"/>
    </location>
</feature>
<feature type="domain" description="EGF-like" evidence="25">
    <location>
        <begin position="525"/>
        <end position="566"/>
    </location>
</feature>
<evidence type="ECO:0000256" key="9">
    <source>
        <dbReference type="ARBA" id="ARBA00023157"/>
    </source>
</evidence>
<sequence length="1403" mass="152110">MRKVVVMGGNGNHTGRIKVVFTPTICKVTCNGRTCKNNCEKGNTTTIISENGHATDTLTAPNFRVVVCHLPCMNGGKCSTRDRCQCPPSFTGKFCQVPLPNGARQQHTQQQVSLSHNGASQVVSTHTLPLTFGSGQRQVKFPPFVNIQVKHPPEASVQIHQVSQLDSNGQKAKGTQTGHFTYHTETTQKVQQSHSVYPNQQTFIQHYPVTSKSQLGRCFQETSGTQCGKPLPGLSKQEDCCGTVGASWGFHKCQKCPKKPSIPLTGSRQTMDCPQGYKRINNSYCQDINECQLQGVCPNGDCVNSIGSYRCICKAGFIPDPTLSSCIPDTPAVREEKGACFRFVGSGKQCLHPVSVQLSKQLCCCSVGKAWGPQCDKCPNPGTAAFKEICPGGMGYTVTGTYRPKQVNRNQPDTNGKPKIVHQEPQVPPLPLPTVQRPVEALSVTERQLPAVPVVTAAPEEELVTLGANNRSIVEPGQPQLSPGVSTIRMEPAFPEVVEKTSPPAPVAILPSSASQDIAPTQLAEVDECLVSPDICGPGLCYNTAEGYTCICDDGYQLDEERTTCIDVDECAQGPFICTNGHCVNTEGSFLCSCQPGFKADGEGTSCIDQDECLTPGVCGDDGFCVNTVGSFSCRHCDAGYKMSATGQCEDVNECQDRGVCPSGRCTNTQGSYECEPCQEGFEGRGGQCVDIDECLDASVCANGKCSNFEGYFVCTCNEGYELSPDGKLCSDVDECRDEQVCTRGHCQNMEGSFICSCGPGFRVSLAGDQCDDVDECQELSEACGRVGQCVNNMGSYHCSCPQGFQQVNGTSCQDVDECLDDPELCAPHGECMNAEGSFYCLCEQGFIANEDTHTCEDEDECLDGTRCLSGSCVNTQGSYRCQCDKGYRLRADNDTCQGSYRCVVKCPPGHALGPDGICADVDECAHNGTACGRHGFCENAAGSFRCLCDRGFQEAPDGLGCVDVNECELLSGVCGEALCDNVEGSFLCVCPEENQEYNQMTAKCSPAPTVSSVERKECYYNLNDENLCENVLTSSVTMEECCCTLGAGWGDNCEVHPCPVQGTDQFAQMCPAGKGSVPTGDSIFGTAASNYKDADECILFSKEICKDGFCLNTVGGYECYCKQGLYYDEVKLQCLDVNECQQEDACGGGQCINSVGSYMCFCTPPMILNHETMRCQFAPTVSEPAEQHDIYQDICWQSVTEDFTCTRPMAEKKTTYTECCCLYGEAWGMECALCPMKNSESYATMCNMPNREGRRPYGRDALPPSEHDYPIHEAGPEYDSHNEPLRFVPNYETEENPYDTFEGLRADECGILNGCENGRCIRVAEGYTCDCFDGYTLDMSRMACTDVNECSELNNQMSLCKNAKCINTQGSYKCVCFPGFVQSEHPNYCVPAVKQAEATATE</sequence>
<comment type="caution">
    <text evidence="23">Lacks conserved residue(s) required for the propagation of feature annotation.</text>
</comment>
<dbReference type="InterPro" id="IPR001881">
    <property type="entry name" value="EGF-like_Ca-bd_dom"/>
</dbReference>
<dbReference type="PANTHER" id="PTHR24050:SF28">
    <property type="entry name" value="UROMODULIN-LIKE"/>
    <property type="match status" value="1"/>
</dbReference>
<dbReference type="FunFam" id="3.90.290.10:FF:000002">
    <property type="entry name" value="Latent-transforming growth factor beta-binding protein 3 isoform 1"/>
    <property type="match status" value="1"/>
</dbReference>
<feature type="domain" description="EGF-like" evidence="25">
    <location>
        <begin position="1347"/>
        <end position="1391"/>
    </location>
</feature>
<comment type="subunit">
    <text evidence="17">Interacts with TGFB1; associates via disulfide bonds with the Latency-associated peptide chain (LAP) regulatory chain of TGFB1, leading to regulate activation of TGF-beta-1. LTBP1 does not bind directly to TGF-beta-1, the active chain of TGFB1. Interacts (via C-terminal domain) with FBN1 (via N-terminal domain). Interacts with FBN2. Interacts with ADAMTSL2. Interacts with EFEMP2.</text>
</comment>
<dbReference type="GO" id="GO:0005509">
    <property type="term" value="F:calcium ion binding"/>
    <property type="evidence" value="ECO:0007669"/>
    <property type="project" value="InterPro"/>
</dbReference>
<evidence type="ECO:0000256" key="19">
    <source>
        <dbReference type="ARBA" id="ARBA00072992"/>
    </source>
</evidence>
<dbReference type="SUPFAM" id="SSF57196">
    <property type="entry name" value="EGF/Laminin"/>
    <property type="match status" value="7"/>
</dbReference>
<dbReference type="Pfam" id="PF00683">
    <property type="entry name" value="TB"/>
    <property type="match status" value="4"/>
</dbReference>
<feature type="domain" description="EGF-like" evidence="25">
    <location>
        <begin position="691"/>
        <end position="731"/>
    </location>
</feature>
<feature type="domain" description="EGF-like" evidence="25">
    <location>
        <begin position="287"/>
        <end position="327"/>
    </location>
</feature>
<evidence type="ECO:0000256" key="23">
    <source>
        <dbReference type="PROSITE-ProRule" id="PRU00076"/>
    </source>
</evidence>
<dbReference type="Pfam" id="PF07645">
    <property type="entry name" value="EGF_CA"/>
    <property type="match status" value="15"/>
</dbReference>
<keyword evidence="10" id="KW-0325">Glycoprotein</keyword>
<dbReference type="InterPro" id="IPR052235">
    <property type="entry name" value="Nephronectin_domain"/>
</dbReference>
<dbReference type="FunFam" id="3.90.290.10:FF:000004">
    <property type="entry name" value="latent-transforming growth factor beta-binding protein 1 isoform X1"/>
    <property type="match status" value="1"/>
</dbReference>
<organism evidence="28 29">
    <name type="scientific">Albula goreensis</name>
    <dbReference type="NCBI Taxonomy" id="1534307"/>
    <lineage>
        <taxon>Eukaryota</taxon>
        <taxon>Metazoa</taxon>
        <taxon>Chordata</taxon>
        <taxon>Craniata</taxon>
        <taxon>Vertebrata</taxon>
        <taxon>Euteleostomi</taxon>
        <taxon>Actinopterygii</taxon>
        <taxon>Neopterygii</taxon>
        <taxon>Teleostei</taxon>
        <taxon>Albuliformes</taxon>
        <taxon>Albulidae</taxon>
        <taxon>Albula</taxon>
    </lineage>
</organism>
<evidence type="ECO:0000256" key="11">
    <source>
        <dbReference type="ARBA" id="ARBA00023183"/>
    </source>
</evidence>
<name>A0A8T3DDV9_9TELE</name>
<evidence type="ECO:0000256" key="1">
    <source>
        <dbReference type="ARBA" id="ARBA00004498"/>
    </source>
</evidence>
<dbReference type="InterPro" id="IPR000742">
    <property type="entry name" value="EGF"/>
</dbReference>
<keyword evidence="11" id="KW-0340">Growth factor binding</keyword>
<dbReference type="PROSITE" id="PS00010">
    <property type="entry name" value="ASX_HYDROXYL"/>
    <property type="match status" value="11"/>
</dbReference>
<keyword evidence="7" id="KW-0732">Signal</keyword>
<feature type="domain" description="EGF-like" evidence="25">
    <location>
        <begin position="858"/>
        <end position="898"/>
    </location>
</feature>
<evidence type="ECO:0000256" key="24">
    <source>
        <dbReference type="SAM" id="MobiDB-lite"/>
    </source>
</evidence>
<evidence type="ECO:0000256" key="15">
    <source>
        <dbReference type="ARBA" id="ARBA00059743"/>
    </source>
</evidence>
<comment type="function">
    <text evidence="14">May play an integral structural role in elastic-fiber architectural organization and/or assembly.</text>
</comment>
<dbReference type="SUPFAM" id="SSF57184">
    <property type="entry name" value="Growth factor receptor domain"/>
    <property type="match status" value="4"/>
</dbReference>
<dbReference type="FunFam" id="2.10.25.10:FF:000005">
    <property type="entry name" value="Fibrillin 2"/>
    <property type="match status" value="1"/>
</dbReference>
<dbReference type="FunFam" id="2.10.25.10:FF:000056">
    <property type="entry name" value="Latent-transforming growth factor beta-binding protein 3 isoform 2"/>
    <property type="match status" value="1"/>
</dbReference>
<evidence type="ECO:0000256" key="5">
    <source>
        <dbReference type="ARBA" id="ARBA00022553"/>
    </source>
</evidence>
<protein>
    <recommendedName>
        <fullName evidence="19">Latent-transforming growth factor beta-binding protein 1</fullName>
    </recommendedName>
    <alternativeName>
        <fullName evidence="21">Latent-transforming growth factor beta-binding protein 2</fullName>
    </alternativeName>
    <alternativeName>
        <fullName evidence="20">Latent-transforming growth factor beta-binding protein 4</fullName>
    </alternativeName>
    <alternativeName>
        <fullName evidence="22">Transforming growth factor beta-1-binding protein 1</fullName>
    </alternativeName>
</protein>
<comment type="similarity">
    <text evidence="13">Belongs to the LTBP family.</text>
</comment>
<feature type="disulfide bond" evidence="23">
    <location>
        <begin position="86"/>
        <end position="95"/>
    </location>
</feature>
<dbReference type="InterPro" id="IPR018097">
    <property type="entry name" value="EGF_Ca-bd_CS"/>
</dbReference>
<dbReference type="FunFam" id="2.10.25.10:FF:000024">
    <property type="entry name" value="Putative latent-transforming growth factor beta-binding protein 2"/>
    <property type="match status" value="1"/>
</dbReference>
<dbReference type="PANTHER" id="PTHR24050">
    <property type="entry name" value="PA14 DOMAIN-CONTAINING PROTEIN"/>
    <property type="match status" value="1"/>
</dbReference>
<dbReference type="GO" id="GO:0008201">
    <property type="term" value="F:heparin binding"/>
    <property type="evidence" value="ECO:0007669"/>
    <property type="project" value="UniProtKB-KW"/>
</dbReference>
<keyword evidence="6" id="KW-0358">Heparin-binding</keyword>
<dbReference type="CDD" id="cd00054">
    <property type="entry name" value="EGF_CA"/>
    <property type="match status" value="12"/>
</dbReference>
<feature type="domain" description="EGF-like" evidence="25">
    <location>
        <begin position="815"/>
        <end position="857"/>
    </location>
</feature>
<keyword evidence="5" id="KW-0597">Phosphoprotein</keyword>
<feature type="domain" description="EGF-like" evidence="25">
    <location>
        <begin position="1306"/>
        <end position="1342"/>
    </location>
</feature>
<dbReference type="FunFam" id="2.10.25.10:FF:000115">
    <property type="entry name" value="latent-transforming growth factor beta-binding protein 4 isoform X2"/>
    <property type="match status" value="1"/>
</dbReference>
<evidence type="ECO:0000256" key="16">
    <source>
        <dbReference type="ARBA" id="ARBA00062144"/>
    </source>
</evidence>
<comment type="function">
    <text evidence="15">Key regulator of transforming growth factor beta (TGFB1, TGFB2 and TGFB3) that controls TGF-beta activation by maintaining it in a latent state during storage in extracellular space. Associates specifically via disulfide bonds with the Latency-associated peptide (LAP), which is the regulatory chain of TGF-beta, and regulates integrin-dependent activation of TGF-beta. Outcompeted by LRRC32/GARP for binding to LAP regulatory chain of TGF-beta.</text>
</comment>
<comment type="subcellular location">
    <subcellularLocation>
        <location evidence="1">Secreted</location>
        <location evidence="1">Extracellular space</location>
        <location evidence="1">Extracellular matrix</location>
    </subcellularLocation>
</comment>
<feature type="domain" description="EGF-like" evidence="25">
    <location>
        <begin position="732"/>
        <end position="772"/>
    </location>
</feature>
<dbReference type="InterPro" id="IPR009030">
    <property type="entry name" value="Growth_fac_rcpt_cys_sf"/>
</dbReference>
<evidence type="ECO:0000256" key="22">
    <source>
        <dbReference type="ARBA" id="ARBA00075443"/>
    </source>
</evidence>
<keyword evidence="4 23" id="KW-0245">EGF-like domain</keyword>
<dbReference type="FunFam" id="2.10.25.10:FF:000002">
    <property type="entry name" value="Latent-transforming growth factor beta-binding protein 3"/>
    <property type="match status" value="2"/>
</dbReference>
<feature type="domain" description="TB" evidence="26">
    <location>
        <begin position="1017"/>
        <end position="1071"/>
    </location>
</feature>
<dbReference type="OrthoDB" id="4062651at2759"/>
<feature type="domain" description="EGF-like" evidence="25">
    <location>
        <begin position="921"/>
        <end position="963"/>
    </location>
</feature>
<dbReference type="GO" id="GO:0071944">
    <property type="term" value="C:cell periphery"/>
    <property type="evidence" value="ECO:0007669"/>
    <property type="project" value="UniProtKB-ARBA"/>
</dbReference>
<dbReference type="EMBL" id="JAERUA010000010">
    <property type="protein sequence ID" value="KAI1894400.1"/>
    <property type="molecule type" value="Genomic_DNA"/>
</dbReference>
<evidence type="ECO:0000256" key="8">
    <source>
        <dbReference type="ARBA" id="ARBA00022737"/>
    </source>
</evidence>
<feature type="disulfide bond" evidence="23">
    <location>
        <begin position="68"/>
        <end position="78"/>
    </location>
</feature>
<evidence type="ECO:0000313" key="29">
    <source>
        <dbReference type="Proteomes" id="UP000829720"/>
    </source>
</evidence>
<dbReference type="Proteomes" id="UP000829720">
    <property type="component" value="Unassembled WGS sequence"/>
</dbReference>
<dbReference type="InterPro" id="IPR000152">
    <property type="entry name" value="EGF-type_Asp/Asn_hydroxyl_site"/>
</dbReference>
<dbReference type="SUPFAM" id="SSF57581">
    <property type="entry name" value="TB module/8-cys domain"/>
    <property type="match status" value="4"/>
</dbReference>
<dbReference type="SMART" id="SM00179">
    <property type="entry name" value="EGF_CA"/>
    <property type="match status" value="16"/>
</dbReference>
<dbReference type="GO" id="GO:0019838">
    <property type="term" value="F:growth factor binding"/>
    <property type="evidence" value="ECO:0007669"/>
    <property type="project" value="UniProtKB-KW"/>
</dbReference>
<evidence type="ECO:0000256" key="7">
    <source>
        <dbReference type="ARBA" id="ARBA00022729"/>
    </source>
</evidence>
<keyword evidence="8" id="KW-0677">Repeat</keyword>
<keyword evidence="29" id="KW-1185">Reference proteome</keyword>
<dbReference type="InterPro" id="IPR036773">
    <property type="entry name" value="TB_dom_sf"/>
</dbReference>
<comment type="subunit">
    <text evidence="16">Forms part of the large latent transforming growth factor beta precursor complex; removal is essential for activation of complex. Interacts with SDC4. Interacts (via C-terminal domain) with FBN1 (via N-terminal domain) in a Ca(+2)-dependent manner.</text>
</comment>
<feature type="domain" description="TB" evidence="26">
    <location>
        <begin position="1194"/>
        <end position="1247"/>
    </location>
</feature>
<evidence type="ECO:0000256" key="10">
    <source>
        <dbReference type="ARBA" id="ARBA00023180"/>
    </source>
</evidence>
<feature type="domain" description="TB" evidence="26">
    <location>
        <begin position="216"/>
        <end position="261"/>
    </location>
</feature>
<evidence type="ECO:0000313" key="28">
    <source>
        <dbReference type="EMBL" id="KAI1894400.1"/>
    </source>
</evidence>
<feature type="domain" description="EGF-like" evidence="25">
    <location>
        <begin position="773"/>
        <end position="814"/>
    </location>
</feature>
<evidence type="ECO:0000256" key="17">
    <source>
        <dbReference type="ARBA" id="ARBA00062844"/>
    </source>
</evidence>
<evidence type="ECO:0000256" key="2">
    <source>
        <dbReference type="ARBA" id="ARBA00022525"/>
    </source>
</evidence>
<keyword evidence="2" id="KW-0964">Secreted</keyword>
<dbReference type="FunFam" id="3.90.290.10:FF:000001">
    <property type="entry name" value="Latent-transforming growth factor beta-binding protein 3 isoform 1"/>
    <property type="match status" value="1"/>
</dbReference>
<dbReference type="Gene3D" id="3.90.290.10">
    <property type="entry name" value="TGF-beta binding (TB) domain"/>
    <property type="match status" value="4"/>
</dbReference>
<keyword evidence="3" id="KW-0272">Extracellular matrix</keyword>
<dbReference type="PROSITE" id="PS51379">
    <property type="entry name" value="4FE4S_FER_2"/>
    <property type="match status" value="1"/>
</dbReference>
<feature type="domain" description="4Fe-4S ferredoxin-type" evidence="27">
    <location>
        <begin position="888"/>
        <end position="918"/>
    </location>
</feature>
<dbReference type="InterPro" id="IPR049883">
    <property type="entry name" value="NOTCH1_EGF-like"/>
</dbReference>
<evidence type="ECO:0000256" key="13">
    <source>
        <dbReference type="ARBA" id="ARBA00038081"/>
    </source>
</evidence>
<evidence type="ECO:0000256" key="4">
    <source>
        <dbReference type="ARBA" id="ARBA00022536"/>
    </source>
</evidence>
<dbReference type="FunFam" id="2.10.25.10:FF:000077">
    <property type="entry name" value="Latent-transforming growth factor beta-binding protein 3 isoform 1"/>
    <property type="match status" value="1"/>
</dbReference>
<feature type="region of interest" description="Disordered" evidence="24">
    <location>
        <begin position="401"/>
        <end position="431"/>
    </location>
</feature>
<evidence type="ECO:0000256" key="20">
    <source>
        <dbReference type="ARBA" id="ARBA00072995"/>
    </source>
</evidence>
<comment type="caution">
    <text evidence="28">The sequence shown here is derived from an EMBL/GenBank/DDBJ whole genome shotgun (WGS) entry which is preliminary data.</text>
</comment>
<feature type="domain" description="TB" evidence="26">
    <location>
        <begin position="338"/>
        <end position="390"/>
    </location>
</feature>
<evidence type="ECO:0000256" key="21">
    <source>
        <dbReference type="ARBA" id="ARBA00072997"/>
    </source>
</evidence>
<dbReference type="PROSITE" id="PS51364">
    <property type="entry name" value="TB"/>
    <property type="match status" value="4"/>
</dbReference>
<accession>A0A8T3DDV9</accession>
<dbReference type="FunFam" id="2.10.25.10:FF:000014">
    <property type="entry name" value="Latent-transforming growth factor beta-binding protein 3"/>
    <property type="match status" value="1"/>
</dbReference>
<dbReference type="PROSITE" id="PS50026">
    <property type="entry name" value="EGF_3"/>
    <property type="match status" value="12"/>
</dbReference>
<evidence type="ECO:0000256" key="6">
    <source>
        <dbReference type="ARBA" id="ARBA00022674"/>
    </source>
</evidence>
<feature type="domain" description="EGF-like" evidence="25">
    <location>
        <begin position="64"/>
        <end position="96"/>
    </location>
</feature>
<evidence type="ECO:0000259" key="27">
    <source>
        <dbReference type="PROSITE" id="PS51379"/>
    </source>
</evidence>
<gene>
    <name evidence="28" type="ORF">AGOR_G00115420</name>
</gene>
<evidence type="ECO:0000256" key="18">
    <source>
        <dbReference type="ARBA" id="ARBA00064273"/>
    </source>
</evidence>
<evidence type="ECO:0000259" key="25">
    <source>
        <dbReference type="PROSITE" id="PS50026"/>
    </source>
</evidence>
<evidence type="ECO:0000256" key="12">
    <source>
        <dbReference type="ARBA" id="ARBA00023278"/>
    </source>
</evidence>
<dbReference type="SMART" id="SM00181">
    <property type="entry name" value="EGF"/>
    <property type="match status" value="17"/>
</dbReference>
<evidence type="ECO:0000259" key="26">
    <source>
        <dbReference type="PROSITE" id="PS51364"/>
    </source>
</evidence>
<dbReference type="PROSITE" id="PS01187">
    <property type="entry name" value="EGF_CA"/>
    <property type="match status" value="8"/>
</dbReference>
<dbReference type="Gene3D" id="2.10.25.10">
    <property type="entry name" value="Laminin"/>
    <property type="match status" value="17"/>
</dbReference>
<dbReference type="PROSITE" id="PS00022">
    <property type="entry name" value="EGF_1"/>
    <property type="match status" value="1"/>
</dbReference>
<dbReference type="FunFam" id="2.10.25.10:FF:000019">
    <property type="entry name" value="latent-transforming growth factor beta-binding protein 1 isoform X2"/>
    <property type="match status" value="2"/>
</dbReference>
<dbReference type="FunFam" id="2.10.25.10:FF:000017">
    <property type="entry name" value="latent-transforming growth factor beta-binding protein 4 isoform X1"/>
    <property type="match status" value="1"/>
</dbReference>
<evidence type="ECO:0000256" key="3">
    <source>
        <dbReference type="ARBA" id="ARBA00022530"/>
    </source>
</evidence>
<keyword evidence="9 23" id="KW-1015">Disulfide bond</keyword>
<dbReference type="InterPro" id="IPR017896">
    <property type="entry name" value="4Fe4S_Fe-S-bd"/>
</dbReference>
<reference evidence="28" key="1">
    <citation type="submission" date="2021-01" db="EMBL/GenBank/DDBJ databases">
        <authorList>
            <person name="Zahm M."/>
            <person name="Roques C."/>
            <person name="Cabau C."/>
            <person name="Klopp C."/>
            <person name="Donnadieu C."/>
            <person name="Jouanno E."/>
            <person name="Lampietro C."/>
            <person name="Louis A."/>
            <person name="Herpin A."/>
            <person name="Echchiki A."/>
            <person name="Berthelot C."/>
            <person name="Parey E."/>
            <person name="Roest-Crollius H."/>
            <person name="Braasch I."/>
            <person name="Postlethwait J."/>
            <person name="Bobe J."/>
            <person name="Montfort J."/>
            <person name="Bouchez O."/>
            <person name="Begum T."/>
            <person name="Mejri S."/>
            <person name="Adams A."/>
            <person name="Chen W.-J."/>
            <person name="Guiguen Y."/>
        </authorList>
    </citation>
    <scope>NUCLEOTIDE SEQUENCE</scope>
    <source>
        <tissue evidence="28">Blood</tissue>
    </source>
</reference>
<dbReference type="PROSITE" id="PS01186">
    <property type="entry name" value="EGF_2"/>
    <property type="match status" value="10"/>
</dbReference>
<dbReference type="InterPro" id="IPR017878">
    <property type="entry name" value="TB_dom"/>
</dbReference>
<comment type="subunit">
    <text evidence="18">Forms part of the large latent transforming growth factor beta precursor complex; removal is essential for activation of complex. Interacts with LTBP1 and TGFB1. Interacts with EFEMP2; this interaction promotes fibrillar deposition of EFEMP2.</text>
</comment>
<dbReference type="FunFam" id="2.10.25.10:FF:000046">
    <property type="entry name" value="Latent-transforming growth factor beta-binding protein 1 isoform x2"/>
    <property type="match status" value="1"/>
</dbReference>